<gene>
    <name evidence="2" type="ORF">FD03_GL002565</name>
</gene>
<name>A0A0R1K5T7_9LACO</name>
<accession>A0A0R1K5T7</accession>
<keyword evidence="3" id="KW-1185">Reference proteome</keyword>
<evidence type="ECO:0000313" key="2">
    <source>
        <dbReference type="EMBL" id="KRK78784.1"/>
    </source>
</evidence>
<evidence type="ECO:0000313" key="3">
    <source>
        <dbReference type="Proteomes" id="UP000051248"/>
    </source>
</evidence>
<dbReference type="eggNOG" id="ENOG503448K">
    <property type="taxonomic scope" value="Bacteria"/>
</dbReference>
<protein>
    <submittedName>
        <fullName evidence="2">Uncharacterized protein</fullName>
    </submittedName>
</protein>
<dbReference type="STRING" id="1423775.FD03_GL002565"/>
<reference evidence="2 3" key="1">
    <citation type="journal article" date="2015" name="Genome Announc.">
        <title>Expanding the biotechnology potential of lactobacilli through comparative genomics of 213 strains and associated genera.</title>
        <authorList>
            <person name="Sun Z."/>
            <person name="Harris H.M."/>
            <person name="McCann A."/>
            <person name="Guo C."/>
            <person name="Argimon S."/>
            <person name="Zhang W."/>
            <person name="Yang X."/>
            <person name="Jeffery I.B."/>
            <person name="Cooney J.C."/>
            <person name="Kagawa T.F."/>
            <person name="Liu W."/>
            <person name="Song Y."/>
            <person name="Salvetti E."/>
            <person name="Wrobel A."/>
            <person name="Rasinkangas P."/>
            <person name="Parkhill J."/>
            <person name="Rea M.C."/>
            <person name="O'Sullivan O."/>
            <person name="Ritari J."/>
            <person name="Douillard F.P."/>
            <person name="Paul Ross R."/>
            <person name="Yang R."/>
            <person name="Briner A.E."/>
            <person name="Felis G.E."/>
            <person name="de Vos W.M."/>
            <person name="Barrangou R."/>
            <person name="Klaenhammer T.R."/>
            <person name="Caufield P.W."/>
            <person name="Cui Y."/>
            <person name="Zhang H."/>
            <person name="O'Toole P.W."/>
        </authorList>
    </citation>
    <scope>NUCLEOTIDE SEQUENCE [LARGE SCALE GENOMIC DNA]</scope>
    <source>
        <strain evidence="2 3">DSM 19682</strain>
    </source>
</reference>
<comment type="caution">
    <text evidence="2">The sequence shown here is derived from an EMBL/GenBank/DDBJ whole genome shotgun (WGS) entry which is preliminary data.</text>
</comment>
<evidence type="ECO:0000256" key="1">
    <source>
        <dbReference type="SAM" id="Phobius"/>
    </source>
</evidence>
<dbReference type="Proteomes" id="UP000051248">
    <property type="component" value="Unassembled WGS sequence"/>
</dbReference>
<proteinExistence type="predicted"/>
<keyword evidence="1" id="KW-1133">Transmembrane helix</keyword>
<dbReference type="EMBL" id="AZDZ01000022">
    <property type="protein sequence ID" value="KRK78784.1"/>
    <property type="molecule type" value="Genomic_DNA"/>
</dbReference>
<feature type="transmembrane region" description="Helical" evidence="1">
    <location>
        <begin position="12"/>
        <end position="29"/>
    </location>
</feature>
<organism evidence="2 3">
    <name type="scientific">Companilactobacillus nodensis DSM 19682 = JCM 14932 = NBRC 107160</name>
    <dbReference type="NCBI Taxonomy" id="1423775"/>
    <lineage>
        <taxon>Bacteria</taxon>
        <taxon>Bacillati</taxon>
        <taxon>Bacillota</taxon>
        <taxon>Bacilli</taxon>
        <taxon>Lactobacillales</taxon>
        <taxon>Lactobacillaceae</taxon>
        <taxon>Companilactobacillus</taxon>
    </lineage>
</organism>
<dbReference type="PATRIC" id="fig|1423775.4.peg.2609"/>
<dbReference type="AlphaFoldDB" id="A0A0R1K5T7"/>
<keyword evidence="1" id="KW-0812">Transmembrane</keyword>
<sequence>MTTLDLSKFDWIAIGSLIISLLSFIYTFTKTRKTINVTWDDNLIENPPDSTFIIDPNGKTPTFTHVLTGSISIVNPSSTDISYFDLRMFDPLSNLNVEIITKKTVQPYIKSKNIYQFLDNQYDRFQQMDVPERKFGILKSNSYTKIDVIGDFDVLPEKMSNVEKLTASFKIPKRAIFKDRYAITNRKKFKYYSKTYDITGWKARWQSMIKEQQQMILKAKKDVQNKQQEQ</sequence>
<keyword evidence="1" id="KW-0472">Membrane</keyword>